<gene>
    <name evidence="10" type="ORF">HOLleu_15632</name>
</gene>
<feature type="disulfide bond" evidence="7">
    <location>
        <begin position="623"/>
        <end position="650"/>
    </location>
</feature>
<evidence type="ECO:0000256" key="3">
    <source>
        <dbReference type="ARBA" id="ARBA00022723"/>
    </source>
</evidence>
<keyword evidence="11" id="KW-1185">Reference proteome</keyword>
<dbReference type="InterPro" id="IPR000436">
    <property type="entry name" value="Sushi_SCR_CCP_dom"/>
</dbReference>
<comment type="caution">
    <text evidence="7">Lacks conserved residue(s) required for the propagation of feature annotation.</text>
</comment>
<dbReference type="InterPro" id="IPR000421">
    <property type="entry name" value="FA58C"/>
</dbReference>
<dbReference type="PANTHER" id="PTHR45785">
    <property type="entry name" value="COMPLEMENT FACTOR H-RELATED"/>
    <property type="match status" value="1"/>
</dbReference>
<keyword evidence="2 7" id="KW-0768">Sushi</keyword>
<dbReference type="EMBL" id="JAIZAY010000007">
    <property type="protein sequence ID" value="KAJ8038259.1"/>
    <property type="molecule type" value="Genomic_DNA"/>
</dbReference>
<dbReference type="InterPro" id="IPR006585">
    <property type="entry name" value="FTP1"/>
</dbReference>
<dbReference type="InterPro" id="IPR008979">
    <property type="entry name" value="Galactose-bd-like_sf"/>
</dbReference>
<name>A0A9Q1C4Z6_HOLLE</name>
<feature type="domain" description="Sushi" evidence="9">
    <location>
        <begin position="653"/>
        <end position="715"/>
    </location>
</feature>
<keyword evidence="4" id="KW-0732">Signal</keyword>
<evidence type="ECO:0000259" key="8">
    <source>
        <dbReference type="PROSITE" id="PS50022"/>
    </source>
</evidence>
<evidence type="ECO:0000256" key="6">
    <source>
        <dbReference type="ARBA" id="ARBA00023157"/>
    </source>
</evidence>
<evidence type="ECO:0000313" key="11">
    <source>
        <dbReference type="Proteomes" id="UP001152320"/>
    </source>
</evidence>
<evidence type="ECO:0000256" key="1">
    <source>
        <dbReference type="ARBA" id="ARBA00004328"/>
    </source>
</evidence>
<feature type="domain" description="Sushi" evidence="9">
    <location>
        <begin position="513"/>
        <end position="576"/>
    </location>
</feature>
<dbReference type="Pfam" id="PF22633">
    <property type="entry name" value="F5_F8_type_C_2"/>
    <property type="match status" value="1"/>
</dbReference>
<evidence type="ECO:0000256" key="5">
    <source>
        <dbReference type="ARBA" id="ARBA00022837"/>
    </source>
</evidence>
<dbReference type="InterPro" id="IPR051503">
    <property type="entry name" value="ComplSys_Reg/VirEntry_Med"/>
</dbReference>
<feature type="domain" description="Sushi" evidence="9">
    <location>
        <begin position="42"/>
        <end position="113"/>
    </location>
</feature>
<evidence type="ECO:0000313" key="10">
    <source>
        <dbReference type="EMBL" id="KAJ8038259.1"/>
    </source>
</evidence>
<evidence type="ECO:0000256" key="7">
    <source>
        <dbReference type="PROSITE-ProRule" id="PRU00302"/>
    </source>
</evidence>
<keyword evidence="6 7" id="KW-1015">Disulfide bond</keyword>
<feature type="domain" description="Sushi" evidence="9">
    <location>
        <begin position="716"/>
        <end position="781"/>
    </location>
</feature>
<dbReference type="OrthoDB" id="6127264at2759"/>
<dbReference type="SMART" id="SM00032">
    <property type="entry name" value="CCP"/>
    <property type="match status" value="17"/>
</dbReference>
<comment type="subcellular location">
    <subcellularLocation>
        <location evidence="1">Virion</location>
    </subcellularLocation>
</comment>
<comment type="caution">
    <text evidence="10">The sequence shown here is derived from an EMBL/GenBank/DDBJ whole genome shotgun (WGS) entry which is preliminary data.</text>
</comment>
<dbReference type="Proteomes" id="UP001152320">
    <property type="component" value="Chromosome 7"/>
</dbReference>
<dbReference type="PROSITE" id="PS50923">
    <property type="entry name" value="SUSHI"/>
    <property type="match status" value="9"/>
</dbReference>
<evidence type="ECO:0000259" key="9">
    <source>
        <dbReference type="PROSITE" id="PS50923"/>
    </source>
</evidence>
<feature type="domain" description="Sushi" evidence="9">
    <location>
        <begin position="1219"/>
        <end position="1287"/>
    </location>
</feature>
<feature type="domain" description="F5/8 type C" evidence="8">
    <location>
        <begin position="827"/>
        <end position="986"/>
    </location>
</feature>
<dbReference type="Gene3D" id="2.60.120.260">
    <property type="entry name" value="Galactose-binding domain-like"/>
    <property type="match status" value="1"/>
</dbReference>
<keyword evidence="5" id="KW-0106">Calcium</keyword>
<proteinExistence type="predicted"/>
<sequence>MVDPGFRLTYRCDNDYFKCQQIEPVCNDRQWEPDTQNLCVPLGCSFITLRDPRLTASYTYSGANECFHPTYHQQETVVEYSCNLGYKIRDGDPSQATCGRRRWLPQQQPICVEVTCPYIQFSYGSVTYQQNGPFTSNRGHTATARFSCIEGYRLEGHTISCNNGTWNDTIPTCEEEPCSVASLERYNMAVEYEVPLGSNEITAGFKPAGTTANFICRQYGFQASHTKRCERGRWRGSDPVCLRIPCDDERLENGLVMYTLDGVVLQEPVHDVMRSYICEAGYEVDDAEPSQCDAGIWTRRLPVCNEKPCNKNDLLVGVWDWEIQYDTLQGWNVPEGPMMSPRTVARLRCNATGYETIGGNRRTCRRGGWTGQNPTCERRTCPFIRLDNGRSEYRDNDNIAISDPKHGDFRIATCNRGYYLQGEAETQCWDGQWIDELPTCQEQPCSETELPTGDWVIEFNYPGGRDEAAEVTKSAGTVARFRCIVTGYAIDGDDTLLCSLGQWDGPRMSCEKSRCQTSQLEDGRLGYYDSNDTRTLIPRHGDYRIATCDEGYSLEGTSRTQCLEGEWVDDLPTCQENPCSLLNETEVPDYLQVTYTAARARGSRTISSSEGSVPSRGVATFTCREDGFVLSGESQRTCKKGIWRGEFPECVIAYCSVETIVNGGFSRGNGDAFTRQASHGDWIRFSCEQGYTLAGEEISHCRNGEWIPEIPTCVEASCSAVENNGQYENMYYQGRRNPPGTSFPAFTQLEVECSEGRVPEGPRMSECRRGLWKPSIPLCVQAVPCEEVPQEGGRTVAYTGNSGNRKQHSSVLVVTCADNMVRFGQNTSTCLNGTWSPPVARCRENHALNKQAYQDSTFFDGDANRAVDGNTNGSYMTGESCSHTRPDTRNHWWYVDLGSSISVSEVVIYNRQDGNHHTRLLNAKVHVGEHTGRQVTWNNLAGTVTDTEMNPIRIEVNPVIAGRIVSVSDVTNGNPLTLCEVQVFGELRPCSNGCEVPPLEHGYFTMQNSEQDTPLQPMACVTSAPHIYAHCQGGRTLPGSSYYYTCQQSGEWLNPEGVDLTCQICQNGQCVVPFIENGRFESNRERTTLANGTCFENAEYLRVVCDDGTQLTGSEYYFCNRGQIDTRNTDNVSSSCSRGQLCQGRQCVVPYIENGHYSATRDGTPLEEGTCLADRRYLFVVCHDGMQLHGSFFYRCNGGELFNSNNDNDLSSCSRVQEQTCSSPAVGDFVETFLGSDYRPLNDQETFGEGDFITSRCQHPKTQKFHGSVVRHCSGGRWSGVLAQCEPTNFQFSVGNTVIQDDAENGTIIVYPVRGHVTINCKLLHGAQGIVRMSYEGESSSWTVTGYTQFRHRIDNPTPLKSGRYTCENHGQRHSIYVLFRAIRCPQLVDPNRGRWQHRRVPANRNGELGNVFTETASLICQNGYISSNPTPTKCTYHGTWINMPQVCIRNNGP</sequence>
<feature type="domain" description="Sushi" evidence="9">
    <location>
        <begin position="379"/>
        <end position="442"/>
    </location>
</feature>
<evidence type="ECO:0000256" key="4">
    <source>
        <dbReference type="ARBA" id="ARBA00022729"/>
    </source>
</evidence>
<dbReference type="InterPro" id="IPR035976">
    <property type="entry name" value="Sushi/SCR/CCP_sf"/>
</dbReference>
<dbReference type="GO" id="GO:0046872">
    <property type="term" value="F:metal ion binding"/>
    <property type="evidence" value="ECO:0007669"/>
    <property type="project" value="UniProtKB-KW"/>
</dbReference>
<organism evidence="10 11">
    <name type="scientific">Holothuria leucospilota</name>
    <name type="common">Black long sea cucumber</name>
    <name type="synonym">Mertensiothuria leucospilota</name>
    <dbReference type="NCBI Taxonomy" id="206669"/>
    <lineage>
        <taxon>Eukaryota</taxon>
        <taxon>Metazoa</taxon>
        <taxon>Echinodermata</taxon>
        <taxon>Eleutherozoa</taxon>
        <taxon>Echinozoa</taxon>
        <taxon>Holothuroidea</taxon>
        <taxon>Aspidochirotacea</taxon>
        <taxon>Aspidochirotida</taxon>
        <taxon>Holothuriidae</taxon>
        <taxon>Holothuria</taxon>
    </lineage>
</organism>
<dbReference type="PROSITE" id="PS50022">
    <property type="entry name" value="FA58C_3"/>
    <property type="match status" value="1"/>
</dbReference>
<dbReference type="SUPFAM" id="SSF49785">
    <property type="entry name" value="Galactose-binding domain-like"/>
    <property type="match status" value="1"/>
</dbReference>
<feature type="domain" description="Sushi" evidence="9">
    <location>
        <begin position="114"/>
        <end position="175"/>
    </location>
</feature>
<dbReference type="CDD" id="cd00033">
    <property type="entry name" value="CCP"/>
    <property type="match status" value="5"/>
</dbReference>
<feature type="domain" description="Sushi" evidence="9">
    <location>
        <begin position="577"/>
        <end position="652"/>
    </location>
</feature>
<protein>
    <submittedName>
        <fullName evidence="10">Sushi, von Willebrand factor type A, EGF and pentraxin domain-containing protein 1</fullName>
    </submittedName>
</protein>
<keyword evidence="3" id="KW-0479">Metal-binding</keyword>
<reference evidence="10" key="1">
    <citation type="submission" date="2021-10" db="EMBL/GenBank/DDBJ databases">
        <title>Tropical sea cucumber genome reveals ecological adaptation and Cuvierian tubules defense mechanism.</title>
        <authorList>
            <person name="Chen T."/>
        </authorList>
    </citation>
    <scope>NUCLEOTIDE SEQUENCE</scope>
    <source>
        <strain evidence="10">Nanhai2018</strain>
        <tissue evidence="10">Muscle</tissue>
    </source>
</reference>
<dbReference type="Gene3D" id="2.10.70.10">
    <property type="entry name" value="Complement Module, domain 1"/>
    <property type="match status" value="9"/>
</dbReference>
<dbReference type="PANTHER" id="PTHR45785:SF2">
    <property type="entry name" value="COMPLEMENT FACTOR H-RELATED"/>
    <property type="match status" value="1"/>
</dbReference>
<dbReference type="SUPFAM" id="SSF57535">
    <property type="entry name" value="Complement control module/SCR domain"/>
    <property type="match status" value="10"/>
</dbReference>
<dbReference type="SMART" id="SM00607">
    <property type="entry name" value="FTP"/>
    <property type="match status" value="1"/>
</dbReference>
<feature type="domain" description="Sushi" evidence="9">
    <location>
        <begin position="783"/>
        <end position="844"/>
    </location>
</feature>
<evidence type="ECO:0000256" key="2">
    <source>
        <dbReference type="ARBA" id="ARBA00022659"/>
    </source>
</evidence>
<accession>A0A9Q1C4Z6</accession>
<dbReference type="Pfam" id="PF00084">
    <property type="entry name" value="Sushi"/>
    <property type="match status" value="6"/>
</dbReference>